<gene>
    <name evidence="2" type="ORF">EG68_09997</name>
</gene>
<feature type="compositionally biased region" description="Basic and acidic residues" evidence="1">
    <location>
        <begin position="356"/>
        <end position="365"/>
    </location>
</feature>
<proteinExistence type="predicted"/>
<keyword evidence="3" id="KW-1185">Reference proteome</keyword>
<dbReference type="OrthoDB" id="6252377at2759"/>
<feature type="region of interest" description="Disordered" evidence="1">
    <location>
        <begin position="341"/>
        <end position="365"/>
    </location>
</feature>
<reference evidence="2" key="1">
    <citation type="submission" date="2019-07" db="EMBL/GenBank/DDBJ databases">
        <title>Annotation for the trematode Paragonimus miyazaki's.</title>
        <authorList>
            <person name="Choi Y.-J."/>
        </authorList>
    </citation>
    <scope>NUCLEOTIDE SEQUENCE</scope>
    <source>
        <strain evidence="2">Japan</strain>
    </source>
</reference>
<protein>
    <submittedName>
        <fullName evidence="2">Uncharacterized protein</fullName>
    </submittedName>
</protein>
<accession>A0A8S9YHA7</accession>
<evidence type="ECO:0000256" key="1">
    <source>
        <dbReference type="SAM" id="MobiDB-lite"/>
    </source>
</evidence>
<name>A0A8S9YHA7_9TREM</name>
<evidence type="ECO:0000313" key="3">
    <source>
        <dbReference type="Proteomes" id="UP000822476"/>
    </source>
</evidence>
<comment type="caution">
    <text evidence="2">The sequence shown here is derived from an EMBL/GenBank/DDBJ whole genome shotgun (WGS) entry which is preliminary data.</text>
</comment>
<dbReference type="AlphaFoldDB" id="A0A8S9YHA7"/>
<organism evidence="2 3">
    <name type="scientific">Paragonimus skrjabini miyazakii</name>
    <dbReference type="NCBI Taxonomy" id="59628"/>
    <lineage>
        <taxon>Eukaryota</taxon>
        <taxon>Metazoa</taxon>
        <taxon>Spiralia</taxon>
        <taxon>Lophotrochozoa</taxon>
        <taxon>Platyhelminthes</taxon>
        <taxon>Trematoda</taxon>
        <taxon>Digenea</taxon>
        <taxon>Plagiorchiida</taxon>
        <taxon>Troglotremata</taxon>
        <taxon>Troglotrematidae</taxon>
        <taxon>Paragonimus</taxon>
    </lineage>
</organism>
<evidence type="ECO:0000313" key="2">
    <source>
        <dbReference type="EMBL" id="KAF7248422.1"/>
    </source>
</evidence>
<dbReference type="EMBL" id="JTDE01005626">
    <property type="protein sequence ID" value="KAF7248422.1"/>
    <property type="molecule type" value="Genomic_DNA"/>
</dbReference>
<dbReference type="Proteomes" id="UP000822476">
    <property type="component" value="Unassembled WGS sequence"/>
</dbReference>
<sequence length="777" mass="86892">MWWGAHTLPKYRYHDSSSIPSHLPTDTLAPQTVTSQLVYAQRKDSSRHSYSIFSSPSAVEKSNLCVMPSSTAQCQLLNTKVPRLYHSTQHSGNNQLMKQYDEICDDTKDSSLLTPYRSLQTSLGLSPSGTPMFNKSNDLRVASQPPKCYSSNKLVDFPRAGIPSTALVRTIVRIHGSRAPSSCNGKSITKEFPPELPVRKRSHGARRVTQSVYHCTPVFKPDTVSFDQILDIPVSRLHSDPSCTSYGSLPGPRTFNLEGHLDCSCDYVCGDAGLWPADVWYQRNFHTVDRCTCPHEEIHRFFDKAASSWRLAETIAMLPIKETDILDDLVDSTSDEEDLQINDQFSGIPKLSSPQHKPEESKLRFEAPLPNKEHLYLVRETDSNHACMLLPNEHKTGFQRQESGSQDNDAEKSTRILQSCEDDFVTLGELLPEKELFPPYTKYLPSMTFVRDKSDASLESQNLSPLPLDSEQVHSDKKPVVGYARNALVFTAPPVVGSSTLSQDNNTPGNKGTFVISYENRQAAKTINSSLPSDLYEKDSKNVLMPKTIFPSVPTEVGPEENITGGKPNINSTRKMIQLQKVDEDKSSTASWMFGDATERADERAQGLFQEGTPTTELHNVISPSVSTEKIPEVVEDDINEAESDVDLTEWLAESSDSIMSEHEKKETEVTNHGDLELKHQPVPFHPQKADTGLAVSKDLRNSSSRSAHFKNFGQDAVAQASHFKSNENKLKKDVRTIREQFDARQRALKRWALLSVHVGEMSDRRRKERDTTAALG</sequence>